<evidence type="ECO:0000313" key="3">
    <source>
        <dbReference type="Proteomes" id="UP000011668"/>
    </source>
</evidence>
<accession>L8X0U2</accession>
<proteinExistence type="predicted"/>
<name>L8X0U2_THACA</name>
<feature type="transmembrane region" description="Helical" evidence="1">
    <location>
        <begin position="39"/>
        <end position="59"/>
    </location>
</feature>
<gene>
    <name evidence="2" type="ORF">AG1IA_02137</name>
</gene>
<reference evidence="2 3" key="1">
    <citation type="journal article" date="2013" name="Nat. Commun.">
        <title>The evolution and pathogenic mechanisms of the rice sheath blight pathogen.</title>
        <authorList>
            <person name="Zheng A."/>
            <person name="Lin R."/>
            <person name="Xu L."/>
            <person name="Qin P."/>
            <person name="Tang C."/>
            <person name="Ai P."/>
            <person name="Zhang D."/>
            <person name="Liu Y."/>
            <person name="Sun Z."/>
            <person name="Feng H."/>
            <person name="Wang Y."/>
            <person name="Chen Y."/>
            <person name="Liang X."/>
            <person name="Fu R."/>
            <person name="Li Q."/>
            <person name="Zhang J."/>
            <person name="Yu X."/>
            <person name="Xie Z."/>
            <person name="Ding L."/>
            <person name="Guan P."/>
            <person name="Tang J."/>
            <person name="Liang Y."/>
            <person name="Wang S."/>
            <person name="Deng Q."/>
            <person name="Li S."/>
            <person name="Zhu J."/>
            <person name="Wang L."/>
            <person name="Liu H."/>
            <person name="Li P."/>
        </authorList>
    </citation>
    <scope>NUCLEOTIDE SEQUENCE [LARGE SCALE GENOMIC DNA]</scope>
    <source>
        <strain evidence="3">AG-1 IA</strain>
    </source>
</reference>
<protein>
    <submittedName>
        <fullName evidence="2">Uncharacterized protein</fullName>
    </submittedName>
</protein>
<dbReference type="EMBL" id="AFRT01000478">
    <property type="protein sequence ID" value="ELU43820.1"/>
    <property type="molecule type" value="Genomic_DNA"/>
</dbReference>
<dbReference type="AlphaFoldDB" id="L8X0U2"/>
<sequence length="159" mass="16147">MVSADFLDTRGQGSLALLVLQSIKSANHRGVIIKTGAHLFFFLIIVFAAGIAGLVLIIARARAARRATAAFGAGLGTGDDTAAESGFLSATMHGDGNNGRMVTVRGRGETVELARVGGAVPVGVWGAVGVSDRSGWTVVDDPAVSVDVRGGLDASSAWA</sequence>
<dbReference type="HOGENOM" id="CLU_1661986_0_0_1"/>
<keyword evidence="3" id="KW-1185">Reference proteome</keyword>
<organism evidence="2 3">
    <name type="scientific">Thanatephorus cucumeris (strain AG1-IA)</name>
    <name type="common">Rice sheath blight fungus</name>
    <name type="synonym">Rhizoctonia solani</name>
    <dbReference type="NCBI Taxonomy" id="983506"/>
    <lineage>
        <taxon>Eukaryota</taxon>
        <taxon>Fungi</taxon>
        <taxon>Dikarya</taxon>
        <taxon>Basidiomycota</taxon>
        <taxon>Agaricomycotina</taxon>
        <taxon>Agaricomycetes</taxon>
        <taxon>Cantharellales</taxon>
        <taxon>Ceratobasidiaceae</taxon>
        <taxon>Rhizoctonia</taxon>
        <taxon>Rhizoctonia solani AG-1</taxon>
    </lineage>
</organism>
<evidence type="ECO:0000313" key="2">
    <source>
        <dbReference type="EMBL" id="ELU43820.1"/>
    </source>
</evidence>
<keyword evidence="1" id="KW-0472">Membrane</keyword>
<comment type="caution">
    <text evidence="2">The sequence shown here is derived from an EMBL/GenBank/DDBJ whole genome shotgun (WGS) entry which is preliminary data.</text>
</comment>
<evidence type="ECO:0000256" key="1">
    <source>
        <dbReference type="SAM" id="Phobius"/>
    </source>
</evidence>
<keyword evidence="1" id="KW-1133">Transmembrane helix</keyword>
<keyword evidence="1" id="KW-0812">Transmembrane</keyword>
<dbReference type="Proteomes" id="UP000011668">
    <property type="component" value="Unassembled WGS sequence"/>
</dbReference>